<feature type="compositionally biased region" description="Polar residues" evidence="1">
    <location>
        <begin position="22"/>
        <end position="35"/>
    </location>
</feature>
<keyword evidence="3" id="KW-1185">Reference proteome</keyword>
<evidence type="ECO:0000313" key="3">
    <source>
        <dbReference type="Proteomes" id="UP000582016"/>
    </source>
</evidence>
<reference evidence="2 3" key="1">
    <citation type="submission" date="2020-05" db="EMBL/GenBank/DDBJ databases">
        <title>Identification and distribution of gene clusters putatively required for synthesis of sphingolipid metabolism inhibitors in phylogenetically diverse species of the filamentous fungus Fusarium.</title>
        <authorList>
            <person name="Kim H.-S."/>
            <person name="Busman M."/>
            <person name="Brown D.W."/>
            <person name="Divon H."/>
            <person name="Uhlig S."/>
            <person name="Proctor R.H."/>
        </authorList>
    </citation>
    <scope>NUCLEOTIDE SEQUENCE [LARGE SCALE GENOMIC DNA]</scope>
    <source>
        <strain evidence="2 3">NRRL 13617</strain>
    </source>
</reference>
<feature type="compositionally biased region" description="Polar residues" evidence="1">
    <location>
        <begin position="104"/>
        <end position="124"/>
    </location>
</feature>
<feature type="compositionally biased region" description="Basic and acidic residues" evidence="1">
    <location>
        <begin position="168"/>
        <end position="184"/>
    </location>
</feature>
<evidence type="ECO:0000256" key="1">
    <source>
        <dbReference type="SAM" id="MobiDB-lite"/>
    </source>
</evidence>
<sequence>MDPQRENAIRRSIGAPEIATHPGQQEQNNLPTGPSTEMRENRSQAETTKQKTAGIPPAVGNADDPDLITPAEARTSWKLPEVDKQSAFEVPTLGETGRSAVGGASTNGTAGSKNRTNPTVTNGTAPRLPVHKAASEPELGSINKKTNVGPGRDMTEKQPGIVVIFPEPPKDDPEKSVKETEPKRKVAQPIAA</sequence>
<gene>
    <name evidence="2" type="ORF">FPHYL_13721</name>
</gene>
<comment type="caution">
    <text evidence="2">The sequence shown here is derived from an EMBL/GenBank/DDBJ whole genome shotgun (WGS) entry which is preliminary data.</text>
</comment>
<name>A0A8H5MKS9_9HYPO</name>
<feature type="region of interest" description="Disordered" evidence="1">
    <location>
        <begin position="1"/>
        <end position="192"/>
    </location>
</feature>
<dbReference type="Proteomes" id="UP000582016">
    <property type="component" value="Unassembled WGS sequence"/>
</dbReference>
<dbReference type="AlphaFoldDB" id="A0A8H5MKS9"/>
<proteinExistence type="predicted"/>
<dbReference type="OrthoDB" id="8062037at2759"/>
<organism evidence="2 3">
    <name type="scientific">Fusarium phyllophilum</name>
    <dbReference type="NCBI Taxonomy" id="47803"/>
    <lineage>
        <taxon>Eukaryota</taxon>
        <taxon>Fungi</taxon>
        <taxon>Dikarya</taxon>
        <taxon>Ascomycota</taxon>
        <taxon>Pezizomycotina</taxon>
        <taxon>Sordariomycetes</taxon>
        <taxon>Hypocreomycetidae</taxon>
        <taxon>Hypocreales</taxon>
        <taxon>Nectriaceae</taxon>
        <taxon>Fusarium</taxon>
        <taxon>Fusarium fujikuroi species complex</taxon>
    </lineage>
</organism>
<protein>
    <submittedName>
        <fullName evidence="2">Uncharacterized protein</fullName>
    </submittedName>
</protein>
<accession>A0A8H5MKS9</accession>
<evidence type="ECO:0000313" key="2">
    <source>
        <dbReference type="EMBL" id="KAF5532734.1"/>
    </source>
</evidence>
<dbReference type="EMBL" id="JAAOAQ010000885">
    <property type="protein sequence ID" value="KAF5532734.1"/>
    <property type="molecule type" value="Genomic_DNA"/>
</dbReference>